<dbReference type="AlphaFoldDB" id="A0A5B7IGE6"/>
<gene>
    <name evidence="2" type="ORF">E2C01_075676</name>
</gene>
<accession>A0A5B7IGE6</accession>
<organism evidence="2 3">
    <name type="scientific">Portunus trituberculatus</name>
    <name type="common">Swimming crab</name>
    <name type="synonym">Neptunus trituberculatus</name>
    <dbReference type="NCBI Taxonomy" id="210409"/>
    <lineage>
        <taxon>Eukaryota</taxon>
        <taxon>Metazoa</taxon>
        <taxon>Ecdysozoa</taxon>
        <taxon>Arthropoda</taxon>
        <taxon>Crustacea</taxon>
        <taxon>Multicrustacea</taxon>
        <taxon>Malacostraca</taxon>
        <taxon>Eumalacostraca</taxon>
        <taxon>Eucarida</taxon>
        <taxon>Decapoda</taxon>
        <taxon>Pleocyemata</taxon>
        <taxon>Brachyura</taxon>
        <taxon>Eubrachyura</taxon>
        <taxon>Portunoidea</taxon>
        <taxon>Portunidae</taxon>
        <taxon>Portuninae</taxon>
        <taxon>Portunus</taxon>
    </lineage>
</organism>
<evidence type="ECO:0000313" key="3">
    <source>
        <dbReference type="Proteomes" id="UP000324222"/>
    </source>
</evidence>
<proteinExistence type="predicted"/>
<evidence type="ECO:0000256" key="1">
    <source>
        <dbReference type="SAM" id="MobiDB-lite"/>
    </source>
</evidence>
<sequence length="89" mass="10137">MDPMKTSEMKDKIEGELTMMKRGINTREEMDDRKREGEVEVEVEGEGKGDARQTQSGKKGKRHHLSFPLLAHVLAKLQGRRTRTAGWDA</sequence>
<keyword evidence="3" id="KW-1185">Reference proteome</keyword>
<comment type="caution">
    <text evidence="2">The sequence shown here is derived from an EMBL/GenBank/DDBJ whole genome shotgun (WGS) entry which is preliminary data.</text>
</comment>
<name>A0A5B7IGE6_PORTR</name>
<dbReference type="Proteomes" id="UP000324222">
    <property type="component" value="Unassembled WGS sequence"/>
</dbReference>
<evidence type="ECO:0000313" key="2">
    <source>
        <dbReference type="EMBL" id="MPC81076.1"/>
    </source>
</evidence>
<feature type="compositionally biased region" description="Basic and acidic residues" evidence="1">
    <location>
        <begin position="25"/>
        <end position="38"/>
    </location>
</feature>
<protein>
    <submittedName>
        <fullName evidence="2">Uncharacterized protein</fullName>
    </submittedName>
</protein>
<dbReference type="EMBL" id="VSRR010055851">
    <property type="protein sequence ID" value="MPC81076.1"/>
    <property type="molecule type" value="Genomic_DNA"/>
</dbReference>
<feature type="region of interest" description="Disordered" evidence="1">
    <location>
        <begin position="22"/>
        <end position="64"/>
    </location>
</feature>
<reference evidence="2 3" key="1">
    <citation type="submission" date="2019-05" db="EMBL/GenBank/DDBJ databases">
        <title>Another draft genome of Portunus trituberculatus and its Hox gene families provides insights of decapod evolution.</title>
        <authorList>
            <person name="Jeong J.-H."/>
            <person name="Song I."/>
            <person name="Kim S."/>
            <person name="Choi T."/>
            <person name="Kim D."/>
            <person name="Ryu S."/>
            <person name="Kim W."/>
        </authorList>
    </citation>
    <scope>NUCLEOTIDE SEQUENCE [LARGE SCALE GENOMIC DNA]</scope>
    <source>
        <tissue evidence="2">Muscle</tissue>
    </source>
</reference>